<reference evidence="1" key="1">
    <citation type="submission" date="2014-09" db="EMBL/GenBank/DDBJ databases">
        <authorList>
            <person name="Magalhaes I.L.F."/>
            <person name="Oliveira U."/>
            <person name="Santos F.R."/>
            <person name="Vidigal T.H.D.A."/>
            <person name="Brescovit A.D."/>
            <person name="Santos A.J."/>
        </authorList>
    </citation>
    <scope>NUCLEOTIDE SEQUENCE</scope>
    <source>
        <tissue evidence="1">Shoot tissue taken approximately 20 cm above the soil surface</tissue>
    </source>
</reference>
<reference evidence="1" key="2">
    <citation type="journal article" date="2015" name="Data Brief">
        <title>Shoot transcriptome of the giant reed, Arundo donax.</title>
        <authorList>
            <person name="Barrero R.A."/>
            <person name="Guerrero F.D."/>
            <person name="Moolhuijzen P."/>
            <person name="Goolsby J.A."/>
            <person name="Tidwell J."/>
            <person name="Bellgard S.E."/>
            <person name="Bellgard M.I."/>
        </authorList>
    </citation>
    <scope>NUCLEOTIDE SEQUENCE</scope>
    <source>
        <tissue evidence="1">Shoot tissue taken approximately 20 cm above the soil surface</tissue>
    </source>
</reference>
<name>A0A0A9E284_ARUDO</name>
<accession>A0A0A9E284</accession>
<sequence length="39" mass="4160">MVRDNEAVRDGGPQRRAAACRRLAGAARTWPAGARRPAA</sequence>
<organism evidence="1">
    <name type="scientific">Arundo donax</name>
    <name type="common">Giant reed</name>
    <name type="synonym">Donax arundinaceus</name>
    <dbReference type="NCBI Taxonomy" id="35708"/>
    <lineage>
        <taxon>Eukaryota</taxon>
        <taxon>Viridiplantae</taxon>
        <taxon>Streptophyta</taxon>
        <taxon>Embryophyta</taxon>
        <taxon>Tracheophyta</taxon>
        <taxon>Spermatophyta</taxon>
        <taxon>Magnoliopsida</taxon>
        <taxon>Liliopsida</taxon>
        <taxon>Poales</taxon>
        <taxon>Poaceae</taxon>
        <taxon>PACMAD clade</taxon>
        <taxon>Arundinoideae</taxon>
        <taxon>Arundineae</taxon>
        <taxon>Arundo</taxon>
    </lineage>
</organism>
<evidence type="ECO:0000313" key="1">
    <source>
        <dbReference type="EMBL" id="JAD94136.1"/>
    </source>
</evidence>
<protein>
    <submittedName>
        <fullName evidence="1">Uncharacterized protein</fullName>
    </submittedName>
</protein>
<dbReference type="EMBL" id="GBRH01203759">
    <property type="protein sequence ID" value="JAD94136.1"/>
    <property type="molecule type" value="Transcribed_RNA"/>
</dbReference>
<dbReference type="AlphaFoldDB" id="A0A0A9E284"/>
<proteinExistence type="predicted"/>